<accession>A0A0H3PJM7</accession>
<sequence>MSKISLNKSANLSKDLNLIEKNSGDGGDIYEYKDPFWDSCQSGKCDYSKGKGKLFDSSRYEYFVREGSGIVALGFEDTNKVPIKIFDSNEINLGGFVSLTPKNTEDKRFKLQFLNYTNDKRNSFTSSSISRDSGSGVYVYDKMDKNGI</sequence>
<evidence type="ECO:0000313" key="3">
    <source>
        <dbReference type="Proteomes" id="UP000000646"/>
    </source>
</evidence>
<organism evidence="2 3">
    <name type="scientific">Campylobacter jejuni subsp. jejuni serotype O:23/36 (strain 81-176)</name>
    <dbReference type="NCBI Taxonomy" id="354242"/>
    <lineage>
        <taxon>Bacteria</taxon>
        <taxon>Pseudomonadati</taxon>
        <taxon>Campylobacterota</taxon>
        <taxon>Epsilonproteobacteria</taxon>
        <taxon>Campylobacterales</taxon>
        <taxon>Campylobacteraceae</taxon>
        <taxon>Campylobacter</taxon>
    </lineage>
</organism>
<dbReference type="GO" id="GO:0004175">
    <property type="term" value="F:endopeptidase activity"/>
    <property type="evidence" value="ECO:0007669"/>
    <property type="project" value="InterPro"/>
</dbReference>
<dbReference type="EMBL" id="CP000538">
    <property type="protein sequence ID" value="EAQ73472.2"/>
    <property type="molecule type" value="Genomic_DNA"/>
</dbReference>
<dbReference type="KEGG" id="cjj:CJJ81176_0242"/>
<name>A0A0H3PJM7_CAMJJ</name>
<gene>
    <name evidence="2" type="ordered locus">CJJ81176_0242</name>
</gene>
<proteinExistence type="predicted"/>
<dbReference type="Pfam" id="PF02395">
    <property type="entry name" value="Peptidase_S6"/>
    <property type="match status" value="1"/>
</dbReference>
<protein>
    <recommendedName>
        <fullName evidence="1">Peptidase S6 domain-containing protein</fullName>
    </recommendedName>
</protein>
<dbReference type="Proteomes" id="UP000000646">
    <property type="component" value="Chromosome"/>
</dbReference>
<evidence type="ECO:0000313" key="2">
    <source>
        <dbReference type="EMBL" id="EAQ73472.2"/>
    </source>
</evidence>
<dbReference type="InterPro" id="IPR030396">
    <property type="entry name" value="Peptidase_S6_dom"/>
</dbReference>
<dbReference type="Gene3D" id="2.40.10.120">
    <property type="match status" value="1"/>
</dbReference>
<reference evidence="3" key="1">
    <citation type="submission" date="2006-12" db="EMBL/GenBank/DDBJ databases">
        <authorList>
            <person name="Fouts D.E."/>
            <person name="Nelson K.E."/>
            <person name="Sebastian Y."/>
        </authorList>
    </citation>
    <scope>NUCLEOTIDE SEQUENCE [LARGE SCALE GENOMIC DNA]</scope>
    <source>
        <strain evidence="3">81-176</strain>
    </source>
</reference>
<dbReference type="HOGENOM" id="CLU_1465652_0_0_7"/>
<feature type="domain" description="Peptidase S6" evidence="1">
    <location>
        <begin position="49"/>
        <end position="145"/>
    </location>
</feature>
<evidence type="ECO:0000259" key="1">
    <source>
        <dbReference type="Pfam" id="PF02395"/>
    </source>
</evidence>
<dbReference type="AlphaFoldDB" id="A0A0H3PJM7"/>